<feature type="compositionally biased region" description="Pro residues" evidence="1">
    <location>
        <begin position="57"/>
        <end position="66"/>
    </location>
</feature>
<dbReference type="PANTHER" id="PTHR46345:SF8">
    <property type="entry name" value="FORMIN 3, ISOFORM B"/>
    <property type="match status" value="1"/>
</dbReference>
<organism evidence="3 4">
    <name type="scientific">Strongyloides venezuelensis</name>
    <name type="common">Threadworm</name>
    <dbReference type="NCBI Taxonomy" id="75913"/>
    <lineage>
        <taxon>Eukaryota</taxon>
        <taxon>Metazoa</taxon>
        <taxon>Ecdysozoa</taxon>
        <taxon>Nematoda</taxon>
        <taxon>Chromadorea</taxon>
        <taxon>Rhabditida</taxon>
        <taxon>Tylenchina</taxon>
        <taxon>Panagrolaimomorpha</taxon>
        <taxon>Strongyloidoidea</taxon>
        <taxon>Strongyloididae</taxon>
        <taxon>Strongyloides</taxon>
    </lineage>
</organism>
<protein>
    <submittedName>
        <fullName evidence="4">FH2 domain-containing protein</fullName>
    </submittedName>
</protein>
<dbReference type="SUPFAM" id="SSF101447">
    <property type="entry name" value="Formin homology 2 domain (FH2 domain)"/>
    <property type="match status" value="1"/>
</dbReference>
<feature type="region of interest" description="Disordered" evidence="1">
    <location>
        <begin position="786"/>
        <end position="840"/>
    </location>
</feature>
<dbReference type="Gene3D" id="1.20.58.2220">
    <property type="entry name" value="Formin, FH2 domain"/>
    <property type="match status" value="1"/>
</dbReference>
<feature type="region of interest" description="Disordered" evidence="1">
    <location>
        <begin position="44"/>
        <end position="97"/>
    </location>
</feature>
<reference evidence="4" key="2">
    <citation type="submission" date="2015-08" db="UniProtKB">
        <authorList>
            <consortium name="WormBaseParasite"/>
        </authorList>
    </citation>
    <scope>IDENTIFICATION</scope>
</reference>
<dbReference type="WBParaSite" id="SVE_1814800.1">
    <property type="protein sequence ID" value="SVE_1814800.1"/>
    <property type="gene ID" value="SVE_1814800"/>
</dbReference>
<dbReference type="Proteomes" id="UP000035680">
    <property type="component" value="Unassembled WGS sequence"/>
</dbReference>
<dbReference type="PANTHER" id="PTHR46345">
    <property type="entry name" value="INVERTED FORMIN-2"/>
    <property type="match status" value="1"/>
</dbReference>
<evidence type="ECO:0000256" key="1">
    <source>
        <dbReference type="SAM" id="MobiDB-lite"/>
    </source>
</evidence>
<evidence type="ECO:0000313" key="4">
    <source>
        <dbReference type="WBParaSite" id="SVE_1814800.1"/>
    </source>
</evidence>
<keyword evidence="3" id="KW-1185">Reference proteome</keyword>
<feature type="compositionally biased region" description="Basic and acidic residues" evidence="1">
    <location>
        <begin position="686"/>
        <end position="697"/>
    </location>
</feature>
<sequence length="866" mass="98296">MSEKSVLINQIYQRLEEITKKGNDVCEIEDSFKRLLNDLENIAGNNEKENKKGQNIIPPPPPPPLPNLIKKPTIINDSNSQKSPPKSQPALFIPPPPPPPLLGNKKVLDDKVISSACRKVDPVPCTSTSNVPDPPLNNNLKTISWIKIDDQSPRRGSTIWDTNPTTKSKLSTTIDFAKIEEYFKIDNTSKKNLLNGKNNVNNNTVLESNNNDVVVVKNEKTKKVKLLDDKKIMNLDIFLRQFKSHKLLEFIENKEGSNIGLERLKILQSFFPDDSEIKLLTEYTGPEVVLSKAEMFLKSLLSIEYYKQKVIEMIFSEFLTTSMNEVPQQLQCVINATKEILQSKNLQQILVAALEVGNYLNRGKMYGNATGIRLKGIEKFSEFKTVKNDKNFIEVLEEVTRNVMENKDILRDFEELDKVQMVRLEIIENEFNELQKLMDILKNVEKSDYKCNEGLIDKGELFIKQMKDIYENIELKKRQLCDYFQENPKEFNLESAFKIVFNFVKLFHKAQRKNNQIEDNGVKRDSVSGKVAQFDKTKEIEKKYYKENVISSLPPSPSINKILKEDKCSELDKLFKKRKSNGLLSKSKKFVTDRLSNVSNLEDFLNESLKEDRNPLSTKNCNDSMSKKESDTMINKIDLNCSSRSLKISPSQSESSLSCDSSKNSDDGKEDDKKSNLKKNTNITVSRDDGFESDNKNEQQTIVDTKVVKGKVISDTHSTENVEKISKLNFGKQKIHTKKVNEPSKVPIISQSRISSSKLTLPKQPVAPARVPVKKVPTPPKVDIKTQTLHKKSPPPSTTTTASTASRPQLIRTGKLTKDLPGMGSKILVPSPKTPVPQPRMTRATLLAKKAKEEALVKNQKKDKWL</sequence>
<dbReference type="AlphaFoldDB" id="A0A0K0G0B3"/>
<evidence type="ECO:0000259" key="2">
    <source>
        <dbReference type="PROSITE" id="PS51444"/>
    </source>
</evidence>
<feature type="compositionally biased region" description="Low complexity" evidence="1">
    <location>
        <begin position="67"/>
        <end position="89"/>
    </location>
</feature>
<dbReference type="InterPro" id="IPR042201">
    <property type="entry name" value="FH2_Formin_sf"/>
</dbReference>
<accession>A0A0K0G0B3</accession>
<evidence type="ECO:0000313" key="3">
    <source>
        <dbReference type="Proteomes" id="UP000035680"/>
    </source>
</evidence>
<dbReference type="InterPro" id="IPR015425">
    <property type="entry name" value="FH2_Formin"/>
</dbReference>
<reference evidence="3" key="1">
    <citation type="submission" date="2014-07" db="EMBL/GenBank/DDBJ databases">
        <authorList>
            <person name="Martin A.A"/>
            <person name="De Silva N."/>
        </authorList>
    </citation>
    <scope>NUCLEOTIDE SEQUENCE</scope>
</reference>
<feature type="compositionally biased region" description="Basic and acidic residues" evidence="1">
    <location>
        <begin position="663"/>
        <end position="675"/>
    </location>
</feature>
<dbReference type="PROSITE" id="PS51444">
    <property type="entry name" value="FH2"/>
    <property type="match status" value="1"/>
</dbReference>
<dbReference type="SMART" id="SM00498">
    <property type="entry name" value="FH2"/>
    <property type="match status" value="1"/>
</dbReference>
<feature type="region of interest" description="Disordered" evidence="1">
    <location>
        <begin position="645"/>
        <end position="698"/>
    </location>
</feature>
<proteinExistence type="predicted"/>
<feature type="domain" description="FH2" evidence="2">
    <location>
        <begin position="130"/>
        <end position="533"/>
    </location>
</feature>
<feature type="compositionally biased region" description="Low complexity" evidence="1">
    <location>
        <begin position="645"/>
        <end position="662"/>
    </location>
</feature>
<dbReference type="STRING" id="75913.A0A0K0G0B3"/>
<name>A0A0K0G0B3_STRVS</name>
<dbReference type="Pfam" id="PF02181">
    <property type="entry name" value="FH2"/>
    <property type="match status" value="1"/>
</dbReference>